<dbReference type="AlphaFoldDB" id="A0AA37MB98"/>
<evidence type="ECO:0000256" key="1">
    <source>
        <dbReference type="SAM" id="MobiDB-lite"/>
    </source>
</evidence>
<sequence>MQPLSRHLARHLVLSSRMPRHVDGDPVSPGERVDAKAVRLALSVLSRAAGRDLDRGDWLDARFDYEHLADRPRETIGMPLGPLLSDVGRVNVGTMVEAHARAAHIRASIAGEPSLGEVAILAPGVHEDVERPRHRIAANAKAVQFKADRTLAAIAHPHADATDDGPDPAPFGYDPRVMAAFSCRYTPVVYLRLLAWTEAGATLPRGWRARRGRGGHLSLEIPTVEMQAALGADGMVSPSALEQQLLRPVAEDLRRVGIDFEWAYERSPVKNGVKCLRLRIGDPRGARVPKRTRTPTAMRQPRPAPTGLRALSPSRPAR</sequence>
<reference evidence="2" key="1">
    <citation type="journal article" date="2016" name="Front. Microbiol.">
        <title>Genome Sequence of the Piezophilic, Mesophilic Sulfate-Reducing Bacterium Desulfovibrio indicus J2T.</title>
        <authorList>
            <person name="Cao J."/>
            <person name="Maignien L."/>
            <person name="Shao Z."/>
            <person name="Alain K."/>
            <person name="Jebbar M."/>
        </authorList>
    </citation>
    <scope>NUCLEOTIDE SEQUENCE</scope>
    <source>
        <strain evidence="2">NBRC 103626</strain>
    </source>
</reference>
<dbReference type="Proteomes" id="UP001055108">
    <property type="component" value="Unassembled WGS sequence"/>
</dbReference>
<proteinExistence type="predicted"/>
<accession>A0AA37MB98</accession>
<keyword evidence="3" id="KW-1185">Reference proteome</keyword>
<dbReference type="EMBL" id="BPQM01000064">
    <property type="protein sequence ID" value="GJD79530.1"/>
    <property type="molecule type" value="Genomic_DNA"/>
</dbReference>
<dbReference type="RefSeq" id="WP_238303510.1">
    <property type="nucleotide sequence ID" value="NZ_BPQM01000064.1"/>
</dbReference>
<gene>
    <name evidence="2" type="ORF">NBEOAGPD_2759</name>
</gene>
<organism evidence="2 3">
    <name type="scientific">Methylobacterium gregans</name>
    <dbReference type="NCBI Taxonomy" id="374424"/>
    <lineage>
        <taxon>Bacteria</taxon>
        <taxon>Pseudomonadati</taxon>
        <taxon>Pseudomonadota</taxon>
        <taxon>Alphaproteobacteria</taxon>
        <taxon>Hyphomicrobiales</taxon>
        <taxon>Methylobacteriaceae</taxon>
        <taxon>Methylobacterium</taxon>
    </lineage>
</organism>
<feature type="region of interest" description="Disordered" evidence="1">
    <location>
        <begin position="284"/>
        <end position="318"/>
    </location>
</feature>
<evidence type="ECO:0000313" key="3">
    <source>
        <dbReference type="Proteomes" id="UP001055108"/>
    </source>
</evidence>
<evidence type="ECO:0000313" key="2">
    <source>
        <dbReference type="EMBL" id="GJD79530.1"/>
    </source>
</evidence>
<comment type="caution">
    <text evidence="2">The sequence shown here is derived from an EMBL/GenBank/DDBJ whole genome shotgun (WGS) entry which is preliminary data.</text>
</comment>
<reference evidence="2" key="2">
    <citation type="submission" date="2021-08" db="EMBL/GenBank/DDBJ databases">
        <authorList>
            <person name="Tani A."/>
            <person name="Ola A."/>
            <person name="Ogura Y."/>
            <person name="Katsura K."/>
            <person name="Hayashi T."/>
        </authorList>
    </citation>
    <scope>NUCLEOTIDE SEQUENCE</scope>
    <source>
        <strain evidence="2">NBRC 103626</strain>
    </source>
</reference>
<name>A0AA37MB98_9HYPH</name>
<protein>
    <submittedName>
        <fullName evidence="2">Uncharacterized protein</fullName>
    </submittedName>
</protein>